<evidence type="ECO:0000313" key="2">
    <source>
        <dbReference type="Proteomes" id="UP000827872"/>
    </source>
</evidence>
<reference evidence="1" key="1">
    <citation type="submission" date="2021-08" db="EMBL/GenBank/DDBJ databases">
        <title>The first chromosome-level gecko genome reveals the dynamic sex chromosomes of Neotropical dwarf geckos (Sphaerodactylidae: Sphaerodactylus).</title>
        <authorList>
            <person name="Pinto B.J."/>
            <person name="Keating S.E."/>
            <person name="Gamble T."/>
        </authorList>
    </citation>
    <scope>NUCLEOTIDE SEQUENCE</scope>
    <source>
        <strain evidence="1">TG3544</strain>
    </source>
</reference>
<name>A0ACB8EEZ4_9SAUR</name>
<protein>
    <submittedName>
        <fullName evidence="1">Uncharacterized protein</fullName>
    </submittedName>
</protein>
<keyword evidence="2" id="KW-1185">Reference proteome</keyword>
<dbReference type="EMBL" id="CM037629">
    <property type="protein sequence ID" value="KAH7990810.1"/>
    <property type="molecule type" value="Genomic_DNA"/>
</dbReference>
<sequence length="125" mass="14463">MVWCYRLLLIGRYLRQKPYPLQKPYFSFVPDAGTRGPDQQLENVRMDAMVEQGEAEAEERRQARLEDRTESRLRFDALMAAIDRGNSAMESMGDTLRQRVASADRANTILETLLVENLYTYVSVK</sequence>
<gene>
    <name evidence="1" type="ORF">K3G42_011805</name>
</gene>
<comment type="caution">
    <text evidence="1">The sequence shown here is derived from an EMBL/GenBank/DDBJ whole genome shotgun (WGS) entry which is preliminary data.</text>
</comment>
<accession>A0ACB8EEZ4</accession>
<organism evidence="1 2">
    <name type="scientific">Sphaerodactylus townsendi</name>
    <dbReference type="NCBI Taxonomy" id="933632"/>
    <lineage>
        <taxon>Eukaryota</taxon>
        <taxon>Metazoa</taxon>
        <taxon>Chordata</taxon>
        <taxon>Craniata</taxon>
        <taxon>Vertebrata</taxon>
        <taxon>Euteleostomi</taxon>
        <taxon>Lepidosauria</taxon>
        <taxon>Squamata</taxon>
        <taxon>Bifurcata</taxon>
        <taxon>Gekkota</taxon>
        <taxon>Sphaerodactylidae</taxon>
        <taxon>Sphaerodactylus</taxon>
    </lineage>
</organism>
<dbReference type="Proteomes" id="UP000827872">
    <property type="component" value="Linkage Group LG16"/>
</dbReference>
<proteinExistence type="predicted"/>
<evidence type="ECO:0000313" key="1">
    <source>
        <dbReference type="EMBL" id="KAH7990810.1"/>
    </source>
</evidence>